<sequence length="133" mass="15817">MQYLENINKIDTLFLTDIYEPRKNSLLLEVKGSVVADEETEVYVILFKNYIAYHVLNENFSVPDPNDEFIKIGHNRLRLFTKSGYMEYILKETLANDMFPNEMKHYGLYTEHHVIHIIAFKDPIIEMKVPNRY</sequence>
<dbReference type="Proteomes" id="UP000192678">
    <property type="component" value="Unassembled WGS sequence"/>
</dbReference>
<gene>
    <name evidence="1" type="ORF">SAMN04488101_10820</name>
</gene>
<dbReference type="AlphaFoldDB" id="A0A1W2DTF8"/>
<dbReference type="EMBL" id="FWYB01000008">
    <property type="protein sequence ID" value="SMD00322.1"/>
    <property type="molecule type" value="Genomic_DNA"/>
</dbReference>
<reference evidence="1 2" key="1">
    <citation type="submission" date="2017-04" db="EMBL/GenBank/DDBJ databases">
        <authorList>
            <person name="Afonso C.L."/>
            <person name="Miller P.J."/>
            <person name="Scott M.A."/>
            <person name="Spackman E."/>
            <person name="Goraichik I."/>
            <person name="Dimitrov K.M."/>
            <person name="Suarez D.L."/>
            <person name="Swayne D.E."/>
        </authorList>
    </citation>
    <scope>NUCLEOTIDE SEQUENCE [LARGE SCALE GENOMIC DNA]</scope>
    <source>
        <strain evidence="1 2">DSM 19625</strain>
    </source>
</reference>
<evidence type="ECO:0000313" key="1">
    <source>
        <dbReference type="EMBL" id="SMD00322.1"/>
    </source>
</evidence>
<evidence type="ECO:0000313" key="2">
    <source>
        <dbReference type="Proteomes" id="UP000192678"/>
    </source>
</evidence>
<keyword evidence="2" id="KW-1185">Reference proteome</keyword>
<dbReference type="OrthoDB" id="80147at2"/>
<proteinExistence type="predicted"/>
<protein>
    <submittedName>
        <fullName evidence="1">Uncharacterized protein</fullName>
    </submittedName>
</protein>
<name>A0A1W2DTF8_9SPHI</name>
<accession>A0A1W2DTF8</accession>
<organism evidence="1 2">
    <name type="scientific">Pedobacter nyackensis</name>
    <dbReference type="NCBI Taxonomy" id="475255"/>
    <lineage>
        <taxon>Bacteria</taxon>
        <taxon>Pseudomonadati</taxon>
        <taxon>Bacteroidota</taxon>
        <taxon>Sphingobacteriia</taxon>
        <taxon>Sphingobacteriales</taxon>
        <taxon>Sphingobacteriaceae</taxon>
        <taxon>Pedobacter</taxon>
    </lineage>
</organism>